<name>A0A1U7IUA7_9CYAN</name>
<dbReference type="Proteomes" id="UP000185860">
    <property type="component" value="Unassembled WGS sequence"/>
</dbReference>
<reference evidence="1 2" key="1">
    <citation type="submission" date="2016-11" db="EMBL/GenBank/DDBJ databases">
        <title>Draft Genome Sequences of Nine Cyanobacterial Strains from Diverse Habitats.</title>
        <authorList>
            <person name="Zhu T."/>
            <person name="Hou S."/>
            <person name="Lu X."/>
            <person name="Hess W.R."/>
        </authorList>
    </citation>
    <scope>NUCLEOTIDE SEQUENCE [LARGE SCALE GENOMIC DNA]</scope>
    <source>
        <strain evidence="1 2">IAM M-71</strain>
    </source>
</reference>
<evidence type="ECO:0000313" key="1">
    <source>
        <dbReference type="EMBL" id="OKH41028.1"/>
    </source>
</evidence>
<organism evidence="1 2">
    <name type="scientific">[Phormidium ambiguum] IAM M-71</name>
    <dbReference type="NCBI Taxonomy" id="454136"/>
    <lineage>
        <taxon>Bacteria</taxon>
        <taxon>Bacillati</taxon>
        <taxon>Cyanobacteriota</taxon>
        <taxon>Cyanophyceae</taxon>
        <taxon>Oscillatoriophycideae</taxon>
        <taxon>Aerosakkonematales</taxon>
        <taxon>Aerosakkonemataceae</taxon>
        <taxon>Floridanema</taxon>
    </lineage>
</organism>
<proteinExistence type="predicted"/>
<protein>
    <submittedName>
        <fullName evidence="1">Uncharacterized protein</fullName>
    </submittedName>
</protein>
<comment type="caution">
    <text evidence="1">The sequence shown here is derived from an EMBL/GenBank/DDBJ whole genome shotgun (WGS) entry which is preliminary data.</text>
</comment>
<sequence length="98" mass="10858">MFSQIYYVIRSTADGRYLAAHPESNSETANPAGYLLMFSQDFEALSYLNAHGADVANRFAVESVPGSQLKNLLKRWGFAGVGVVRDPLLPTIEFFVQN</sequence>
<dbReference type="EMBL" id="MRCE01000001">
    <property type="protein sequence ID" value="OKH41028.1"/>
    <property type="molecule type" value="Genomic_DNA"/>
</dbReference>
<dbReference type="STRING" id="454136.NIES2119_01625"/>
<accession>A0A1U7IUA7</accession>
<evidence type="ECO:0000313" key="2">
    <source>
        <dbReference type="Proteomes" id="UP000185860"/>
    </source>
</evidence>
<gene>
    <name evidence="1" type="ORF">NIES2119_01625</name>
</gene>
<dbReference type="RefSeq" id="WP_073591702.1">
    <property type="nucleotide sequence ID" value="NZ_MRCE01000001.1"/>
</dbReference>
<dbReference type="OrthoDB" id="582684at2"/>
<dbReference type="AlphaFoldDB" id="A0A1U7IUA7"/>